<dbReference type="OrthoDB" id="2835132at2759"/>
<protein>
    <recommendedName>
        <fullName evidence="3">F-box domain-containing protein</fullName>
    </recommendedName>
</protein>
<reference evidence="1 2" key="1">
    <citation type="submission" date="2021-08" db="EMBL/GenBank/DDBJ databases">
        <title>Draft Genome Sequence of Phanerochaete sordida strain YK-624.</title>
        <authorList>
            <person name="Mori T."/>
            <person name="Dohra H."/>
            <person name="Suzuki T."/>
            <person name="Kawagishi H."/>
            <person name="Hirai H."/>
        </authorList>
    </citation>
    <scope>NUCLEOTIDE SEQUENCE [LARGE SCALE GENOMIC DNA]</scope>
    <source>
        <strain evidence="1 2">YK-624</strain>
    </source>
</reference>
<gene>
    <name evidence="1" type="ORF">PsYK624_083440</name>
</gene>
<evidence type="ECO:0000313" key="1">
    <source>
        <dbReference type="EMBL" id="GJE92191.1"/>
    </source>
</evidence>
<dbReference type="Proteomes" id="UP000703269">
    <property type="component" value="Unassembled WGS sequence"/>
</dbReference>
<dbReference type="AlphaFoldDB" id="A0A9P3GCE7"/>
<name>A0A9P3GCE7_9APHY</name>
<sequence>MDAYPAPRLPAELSDAIIDYLRADKYALRACSLVCRNWLPRARYRKFETVALDTGNCGNLLALLERTPDIATFPKDVTLRAHRQPLGCVRRPGVSQKTLATIVSLFPSVEILHFVGIEVHPAFAAVFRHRCARLHTLDFKQARVRSLGLLFELLAVLPSLRTVRYFCLQFSGWQDVPIRAEDMDIAGPHQASLAELVCEGRNHDDPVTVPLLRWLVARRLHAGLRALALPNIARDDDRAILIELLRETGPNLRGLALGFAQQVHFGSDRALAAALARCTGVRALALTEITLLRPNKWVVGLLRDALATQAVEQLTLRYHADGADGDCVRWFVDWRGLVQTLPDTRRFPALRLVTFSFRNAPRDIEEAICVWAEPLWKALHNNGVRMQILHLRAAC</sequence>
<proteinExistence type="predicted"/>
<organism evidence="1 2">
    <name type="scientific">Phanerochaete sordida</name>
    <dbReference type="NCBI Taxonomy" id="48140"/>
    <lineage>
        <taxon>Eukaryota</taxon>
        <taxon>Fungi</taxon>
        <taxon>Dikarya</taxon>
        <taxon>Basidiomycota</taxon>
        <taxon>Agaricomycotina</taxon>
        <taxon>Agaricomycetes</taxon>
        <taxon>Polyporales</taxon>
        <taxon>Phanerochaetaceae</taxon>
        <taxon>Phanerochaete</taxon>
    </lineage>
</organism>
<accession>A0A9P3GCE7</accession>
<comment type="caution">
    <text evidence="1">The sequence shown here is derived from an EMBL/GenBank/DDBJ whole genome shotgun (WGS) entry which is preliminary data.</text>
</comment>
<evidence type="ECO:0000313" key="2">
    <source>
        <dbReference type="Proteomes" id="UP000703269"/>
    </source>
</evidence>
<keyword evidence="2" id="KW-1185">Reference proteome</keyword>
<evidence type="ECO:0008006" key="3">
    <source>
        <dbReference type="Google" id="ProtNLM"/>
    </source>
</evidence>
<dbReference type="EMBL" id="BPQB01000025">
    <property type="protein sequence ID" value="GJE92191.1"/>
    <property type="molecule type" value="Genomic_DNA"/>
</dbReference>